<keyword evidence="3" id="KW-0808">Transferase</keyword>
<dbReference type="InterPro" id="IPR010559">
    <property type="entry name" value="Sig_transdc_His_kin_internal"/>
</dbReference>
<evidence type="ECO:0000259" key="2">
    <source>
        <dbReference type="Pfam" id="PF06580"/>
    </source>
</evidence>
<proteinExistence type="predicted"/>
<dbReference type="STRING" id="1250231.SAMN04488552_0422"/>
<dbReference type="AlphaFoldDB" id="A0A1H1KZR5"/>
<feature type="transmembrane region" description="Helical" evidence="1">
    <location>
        <begin position="63"/>
        <end position="81"/>
    </location>
</feature>
<name>A0A1H1KZR5_9FLAO</name>
<reference evidence="3 4" key="1">
    <citation type="submission" date="2016-10" db="EMBL/GenBank/DDBJ databases">
        <authorList>
            <person name="Varghese N."/>
            <person name="Submissions S."/>
        </authorList>
    </citation>
    <scope>NUCLEOTIDE SEQUENCE [LARGE SCALE GENOMIC DNA]</scope>
    <source>
        <strain evidence="3 4">Mar_2010_102</strain>
    </source>
</reference>
<dbReference type="Pfam" id="PF06580">
    <property type="entry name" value="His_kinase"/>
    <property type="match status" value="1"/>
</dbReference>
<dbReference type="SUPFAM" id="SSF55874">
    <property type="entry name" value="ATPase domain of HSP90 chaperone/DNA topoisomerase II/histidine kinase"/>
    <property type="match status" value="1"/>
</dbReference>
<dbReference type="RefSeq" id="WP_089661104.1">
    <property type="nucleotide sequence ID" value="NZ_LT629745.1"/>
</dbReference>
<feature type="transmembrane region" description="Helical" evidence="1">
    <location>
        <begin position="109"/>
        <end position="132"/>
    </location>
</feature>
<keyword evidence="1" id="KW-0812">Transmembrane</keyword>
<evidence type="ECO:0000313" key="3">
    <source>
        <dbReference type="EMBL" id="SDR67637.1"/>
    </source>
</evidence>
<keyword evidence="1" id="KW-0472">Membrane</keyword>
<feature type="transmembrane region" description="Helical" evidence="1">
    <location>
        <begin position="7"/>
        <end position="25"/>
    </location>
</feature>
<dbReference type="EMBL" id="LT629745">
    <property type="protein sequence ID" value="SDR67637.1"/>
    <property type="molecule type" value="Genomic_DNA"/>
</dbReference>
<gene>
    <name evidence="3" type="ORF">SAMN04488552_0422</name>
</gene>
<dbReference type="PANTHER" id="PTHR34220">
    <property type="entry name" value="SENSOR HISTIDINE KINASE YPDA"/>
    <property type="match status" value="1"/>
</dbReference>
<protein>
    <submittedName>
        <fullName evidence="3">Histidine kinase</fullName>
    </submittedName>
</protein>
<dbReference type="InterPro" id="IPR036890">
    <property type="entry name" value="HATPase_C_sf"/>
</dbReference>
<organism evidence="3 4">
    <name type="scientific">Christiangramia echinicola</name>
    <dbReference type="NCBI Taxonomy" id="279359"/>
    <lineage>
        <taxon>Bacteria</taxon>
        <taxon>Pseudomonadati</taxon>
        <taxon>Bacteroidota</taxon>
        <taxon>Flavobacteriia</taxon>
        <taxon>Flavobacteriales</taxon>
        <taxon>Flavobacteriaceae</taxon>
        <taxon>Christiangramia</taxon>
    </lineage>
</organism>
<evidence type="ECO:0000313" key="4">
    <source>
        <dbReference type="Proteomes" id="UP000198858"/>
    </source>
</evidence>
<keyword evidence="4" id="KW-1185">Reference proteome</keyword>
<dbReference type="GO" id="GO:0000155">
    <property type="term" value="F:phosphorelay sensor kinase activity"/>
    <property type="evidence" value="ECO:0007669"/>
    <property type="project" value="InterPro"/>
</dbReference>
<sequence length="337" mass="38381">MHLFKRYLYQVLLWLVVWSLLWIVADADSRFLAANGAAVVLQLVLLFGLIYYAVPLLLFRKKYILFFIITIPAIIIAAYISSKFGPVPPMERPPFPGPNRAPANIPSRFFIQLLMMTISCVTAILLETFIYAQQKEKSAALTNAELKESELKFLKMQINPHFLFNALNNIYALSVTNSGKTQESIGNLSEMLRYVIYDCEQPLVPLRKELDYIVNYIGLFQLKSSKDFDITFVKKIEDDHVMVAPMLFVPYIENAFKHSGIEKGGNHYVHISLVQSGRHIEFSVENSLPETPGSLDSQGGIGLPNVKKRLELLYPEKHELNILKTTVFKVNLKLLLQ</sequence>
<dbReference type="Gene3D" id="3.30.565.10">
    <property type="entry name" value="Histidine kinase-like ATPase, C-terminal domain"/>
    <property type="match status" value="1"/>
</dbReference>
<keyword evidence="1" id="KW-1133">Transmembrane helix</keyword>
<dbReference type="PANTHER" id="PTHR34220:SF7">
    <property type="entry name" value="SENSOR HISTIDINE KINASE YPDA"/>
    <property type="match status" value="1"/>
</dbReference>
<feature type="transmembrane region" description="Helical" evidence="1">
    <location>
        <begin position="31"/>
        <end position="54"/>
    </location>
</feature>
<dbReference type="GO" id="GO:0016020">
    <property type="term" value="C:membrane"/>
    <property type="evidence" value="ECO:0007669"/>
    <property type="project" value="InterPro"/>
</dbReference>
<evidence type="ECO:0000256" key="1">
    <source>
        <dbReference type="SAM" id="Phobius"/>
    </source>
</evidence>
<dbReference type="InterPro" id="IPR050640">
    <property type="entry name" value="Bact_2-comp_sensor_kinase"/>
</dbReference>
<dbReference type="Proteomes" id="UP000198858">
    <property type="component" value="Chromosome I"/>
</dbReference>
<keyword evidence="3" id="KW-0418">Kinase</keyword>
<feature type="domain" description="Signal transduction histidine kinase internal region" evidence="2">
    <location>
        <begin position="149"/>
        <end position="226"/>
    </location>
</feature>
<accession>A0A1H1KZR5</accession>